<dbReference type="InterPro" id="IPR000823">
    <property type="entry name" value="Peroxidase_pln"/>
</dbReference>
<feature type="binding site" description="axial binding residue" evidence="13">
    <location>
        <position position="198"/>
    </location>
    <ligand>
        <name>heme b</name>
        <dbReference type="ChEBI" id="CHEBI:60344"/>
    </ligand>
    <ligandPart>
        <name>Fe</name>
        <dbReference type="ChEBI" id="CHEBI:18248"/>
    </ligandPart>
</feature>
<dbReference type="Gene3D" id="1.10.420.10">
    <property type="entry name" value="Peroxidase, domain 2"/>
    <property type="match status" value="1"/>
</dbReference>
<dbReference type="PANTHER" id="PTHR31517">
    <property type="match status" value="1"/>
</dbReference>
<reference evidence="17 18" key="1">
    <citation type="journal article" date="2022" name="Nat. Plants">
        <title>Genomes of leafy and leafless Platanthera orchids illuminate the evolution of mycoheterotrophy.</title>
        <authorList>
            <person name="Li M.H."/>
            <person name="Liu K.W."/>
            <person name="Li Z."/>
            <person name="Lu H.C."/>
            <person name="Ye Q.L."/>
            <person name="Zhang D."/>
            <person name="Wang J.Y."/>
            <person name="Li Y.F."/>
            <person name="Zhong Z.M."/>
            <person name="Liu X."/>
            <person name="Yu X."/>
            <person name="Liu D.K."/>
            <person name="Tu X.D."/>
            <person name="Liu B."/>
            <person name="Hao Y."/>
            <person name="Liao X.Y."/>
            <person name="Jiang Y.T."/>
            <person name="Sun W.H."/>
            <person name="Chen J."/>
            <person name="Chen Y.Q."/>
            <person name="Ai Y."/>
            <person name="Zhai J.W."/>
            <person name="Wu S.S."/>
            <person name="Zhou Z."/>
            <person name="Hsiao Y.Y."/>
            <person name="Wu W.L."/>
            <person name="Chen Y.Y."/>
            <person name="Lin Y.F."/>
            <person name="Hsu J.L."/>
            <person name="Li C.Y."/>
            <person name="Wang Z.W."/>
            <person name="Zhao X."/>
            <person name="Zhong W.Y."/>
            <person name="Ma X.K."/>
            <person name="Ma L."/>
            <person name="Huang J."/>
            <person name="Chen G.Z."/>
            <person name="Huang M.Z."/>
            <person name="Huang L."/>
            <person name="Peng D.H."/>
            <person name="Luo Y.B."/>
            <person name="Zou S.Q."/>
            <person name="Chen S.P."/>
            <person name="Lan S."/>
            <person name="Tsai W.C."/>
            <person name="Van de Peer Y."/>
            <person name="Liu Z.J."/>
        </authorList>
    </citation>
    <scope>NUCLEOTIDE SEQUENCE [LARGE SCALE GENOMIC DNA]</scope>
    <source>
        <strain evidence="17">Lor287</strain>
    </source>
</reference>
<evidence type="ECO:0000256" key="14">
    <source>
        <dbReference type="PIRSR" id="PIRSR600823-5"/>
    </source>
</evidence>
<dbReference type="PROSITE" id="PS50873">
    <property type="entry name" value="PEROXIDASE_4"/>
    <property type="match status" value="1"/>
</dbReference>
<evidence type="ECO:0000256" key="12">
    <source>
        <dbReference type="PIRSR" id="PIRSR600823-2"/>
    </source>
</evidence>
<keyword evidence="15" id="KW-0964">Secreted</keyword>
<feature type="binding site" evidence="13">
    <location>
        <position position="94"/>
    </location>
    <ligand>
        <name>Ca(2+)</name>
        <dbReference type="ChEBI" id="CHEBI:29108"/>
        <label>1</label>
    </ligand>
</feature>
<feature type="disulfide bond" evidence="14">
    <location>
        <begin position="52"/>
        <end position="121"/>
    </location>
</feature>
<keyword evidence="4 15" id="KW-0349">Heme</keyword>
<accession>A0AAP0GGI9</accession>
<keyword evidence="7 15" id="KW-0560">Oxidoreductase</keyword>
<dbReference type="PRINTS" id="PR00461">
    <property type="entry name" value="PLPEROXIDASE"/>
</dbReference>
<feature type="disulfide bond" evidence="14">
    <location>
        <begin position="205"/>
        <end position="237"/>
    </location>
</feature>
<feature type="binding site" evidence="13">
    <location>
        <position position="80"/>
    </location>
    <ligand>
        <name>Ca(2+)</name>
        <dbReference type="ChEBI" id="CHEBI:29108"/>
        <label>1</label>
    </ligand>
</feature>
<keyword evidence="18" id="KW-1185">Reference proteome</keyword>
<comment type="cofactor">
    <cofactor evidence="13 15">
        <name>heme b</name>
        <dbReference type="ChEBI" id="CHEBI:60344"/>
    </cofactor>
    <text evidence="13 15">Binds 1 heme b (iron(II)-protoporphyrin IX) group per subunit.</text>
</comment>
<feature type="binding site" evidence="13">
    <location>
        <position position="78"/>
    </location>
    <ligand>
        <name>Ca(2+)</name>
        <dbReference type="ChEBI" id="CHEBI:29108"/>
        <label>1</label>
    </ligand>
</feature>
<feature type="binding site" evidence="13">
    <location>
        <position position="250"/>
    </location>
    <ligand>
        <name>Ca(2+)</name>
        <dbReference type="ChEBI" id="CHEBI:29108"/>
        <label>2</label>
    </ligand>
</feature>
<gene>
    <name evidence="17" type="ORF">KSP39_PZI000815</name>
</gene>
<dbReference type="EC" id="1.11.1.7" evidence="2 15"/>
<feature type="binding site" evidence="12">
    <location>
        <position position="168"/>
    </location>
    <ligand>
        <name>substrate</name>
    </ligand>
</feature>
<evidence type="ECO:0000256" key="11">
    <source>
        <dbReference type="ARBA" id="ARBA00023324"/>
    </source>
</evidence>
<dbReference type="GO" id="GO:0140825">
    <property type="term" value="F:lactoperoxidase activity"/>
    <property type="evidence" value="ECO:0007669"/>
    <property type="project" value="UniProtKB-EC"/>
</dbReference>
<dbReference type="GO" id="GO:0005576">
    <property type="term" value="C:extracellular region"/>
    <property type="evidence" value="ECO:0007669"/>
    <property type="project" value="UniProtKB-SubCell"/>
</dbReference>
<evidence type="ECO:0000256" key="2">
    <source>
        <dbReference type="ARBA" id="ARBA00012313"/>
    </source>
</evidence>
<dbReference type="SUPFAM" id="SSF48113">
    <property type="entry name" value="Heme-dependent peroxidases"/>
    <property type="match status" value="1"/>
</dbReference>
<evidence type="ECO:0000256" key="4">
    <source>
        <dbReference type="ARBA" id="ARBA00022617"/>
    </source>
</evidence>
<comment type="caution">
    <text evidence="17">The sequence shown here is derived from an EMBL/GenBank/DDBJ whole genome shotgun (WGS) entry which is preliminary data.</text>
</comment>
<dbReference type="Gene3D" id="1.10.520.10">
    <property type="match status" value="1"/>
</dbReference>
<keyword evidence="11 15" id="KW-0376">Hydrogen peroxide</keyword>
<comment type="catalytic activity">
    <reaction evidence="1 15">
        <text>2 a phenolic donor + H2O2 = 2 a phenolic radical donor + 2 H2O</text>
        <dbReference type="Rhea" id="RHEA:56136"/>
        <dbReference type="ChEBI" id="CHEBI:15377"/>
        <dbReference type="ChEBI" id="CHEBI:16240"/>
        <dbReference type="ChEBI" id="CHEBI:139520"/>
        <dbReference type="ChEBI" id="CHEBI:139521"/>
        <dbReference type="EC" id="1.11.1.7"/>
    </reaction>
</comment>
<dbReference type="InterPro" id="IPR033905">
    <property type="entry name" value="Secretory_peroxidase"/>
</dbReference>
<dbReference type="AlphaFoldDB" id="A0AAP0GGI9"/>
<protein>
    <recommendedName>
        <fullName evidence="2 15">Peroxidase</fullName>
        <ecNumber evidence="2 15">1.11.1.7</ecNumber>
    </recommendedName>
</protein>
<evidence type="ECO:0000313" key="18">
    <source>
        <dbReference type="Proteomes" id="UP001418222"/>
    </source>
</evidence>
<comment type="cofactor">
    <cofactor evidence="13 15">
        <name>Ca(2+)</name>
        <dbReference type="ChEBI" id="CHEBI:29108"/>
    </cofactor>
    <text evidence="13 15">Binds 2 calcium ions per subunit.</text>
</comment>
<evidence type="ECO:0000256" key="10">
    <source>
        <dbReference type="ARBA" id="ARBA00023180"/>
    </source>
</evidence>
<dbReference type="EMBL" id="JBBWWQ010000001">
    <property type="protein sequence ID" value="KAK8958019.1"/>
    <property type="molecule type" value="Genomic_DNA"/>
</dbReference>
<evidence type="ECO:0000313" key="17">
    <source>
        <dbReference type="EMBL" id="KAK8958019.1"/>
    </source>
</evidence>
<dbReference type="GO" id="GO:0046872">
    <property type="term" value="F:metal ion binding"/>
    <property type="evidence" value="ECO:0007669"/>
    <property type="project" value="UniProtKB-UniRule"/>
</dbReference>
<evidence type="ECO:0000256" key="15">
    <source>
        <dbReference type="RuleBase" id="RU362060"/>
    </source>
</evidence>
<feature type="chain" id="PRO_5042667829" description="Peroxidase" evidence="15">
    <location>
        <begin position="28"/>
        <end position="330"/>
    </location>
</feature>
<comment type="similarity">
    <text evidence="15">Belongs to the peroxidase family. Classical plant (class III) peroxidase subfamily.</text>
</comment>
<dbReference type="PANTHER" id="PTHR31517:SF84">
    <property type="entry name" value="PEROXIDASE"/>
    <property type="match status" value="1"/>
</dbReference>
<evidence type="ECO:0000256" key="3">
    <source>
        <dbReference type="ARBA" id="ARBA00022559"/>
    </source>
</evidence>
<evidence type="ECO:0000256" key="13">
    <source>
        <dbReference type="PIRSR" id="PIRSR600823-3"/>
    </source>
</evidence>
<evidence type="ECO:0000256" key="5">
    <source>
        <dbReference type="ARBA" id="ARBA00022723"/>
    </source>
</evidence>
<feature type="domain" description="Plant heme peroxidase family profile" evidence="16">
    <location>
        <begin position="42"/>
        <end position="330"/>
    </location>
</feature>
<evidence type="ECO:0000256" key="9">
    <source>
        <dbReference type="ARBA" id="ARBA00023157"/>
    </source>
</evidence>
<dbReference type="GO" id="GO:0042744">
    <property type="term" value="P:hydrogen peroxide catabolic process"/>
    <property type="evidence" value="ECO:0007669"/>
    <property type="project" value="UniProtKB-KW"/>
</dbReference>
<feature type="disulfide bond" evidence="14">
    <location>
        <begin position="127"/>
        <end position="326"/>
    </location>
</feature>
<organism evidence="17 18">
    <name type="scientific">Platanthera zijinensis</name>
    <dbReference type="NCBI Taxonomy" id="2320716"/>
    <lineage>
        <taxon>Eukaryota</taxon>
        <taxon>Viridiplantae</taxon>
        <taxon>Streptophyta</taxon>
        <taxon>Embryophyta</taxon>
        <taxon>Tracheophyta</taxon>
        <taxon>Spermatophyta</taxon>
        <taxon>Magnoliopsida</taxon>
        <taxon>Liliopsida</taxon>
        <taxon>Asparagales</taxon>
        <taxon>Orchidaceae</taxon>
        <taxon>Orchidoideae</taxon>
        <taxon>Orchideae</taxon>
        <taxon>Orchidinae</taxon>
        <taxon>Platanthera</taxon>
    </lineage>
</organism>
<evidence type="ECO:0000259" key="16">
    <source>
        <dbReference type="PROSITE" id="PS50873"/>
    </source>
</evidence>
<dbReference type="GO" id="GO:0006979">
    <property type="term" value="P:response to oxidative stress"/>
    <property type="evidence" value="ECO:0007669"/>
    <property type="project" value="UniProtKB-UniRule"/>
</dbReference>
<evidence type="ECO:0000256" key="6">
    <source>
        <dbReference type="ARBA" id="ARBA00022837"/>
    </source>
</evidence>
<keyword evidence="6 13" id="KW-0106">Calcium</keyword>
<feature type="binding site" evidence="13">
    <location>
        <position position="199"/>
    </location>
    <ligand>
        <name>Ca(2+)</name>
        <dbReference type="ChEBI" id="CHEBI:29108"/>
        <label>2</label>
    </ligand>
</feature>
<keyword evidence="8 13" id="KW-0408">Iron</keyword>
<dbReference type="Pfam" id="PF00141">
    <property type="entry name" value="peroxidase"/>
    <property type="match status" value="1"/>
</dbReference>
<name>A0AAP0GGI9_9ASPA</name>
<keyword evidence="15" id="KW-0732">Signal</keyword>
<comment type="subcellular location">
    <subcellularLocation>
        <location evidence="15">Secreted</location>
    </subcellularLocation>
</comment>
<keyword evidence="9 14" id="KW-1015">Disulfide bond</keyword>
<evidence type="ECO:0000256" key="1">
    <source>
        <dbReference type="ARBA" id="ARBA00000189"/>
    </source>
</evidence>
<dbReference type="InterPro" id="IPR002016">
    <property type="entry name" value="Haem_peroxidase"/>
</dbReference>
<sequence>MASIGGGFALLLLVVLSFSSSSVNVEANIFQLGQNGYGAAGKLRGGYYWNTCPLAEIIVKEVVSKAVAANPGFAPGLGCDGSVLIDSTPNNVAEKEAPPNNPSLRGFEVIASAKALLEQVCEGVVSCADILAFAARDSIALTRGLYYDVPGGRRDGRISRASETISLPPPTSNLSHLTQSFAVKGLSQQEMVFLSGAHTIGRSHCSSFSNRLYNFNSTVSQDPSLDPVYAAQLKKECPRNSSASQTVFMDPRTPNVFDTNYYKDILVQRGLFTSDMALLSSPSTAALVRSNAKNWLLFQENFVAAIIKMGKIGVLTGNQGEIRLNCSRIN</sequence>
<feature type="signal peptide" evidence="15">
    <location>
        <begin position="1"/>
        <end position="27"/>
    </location>
</feature>
<keyword evidence="3 15" id="KW-0575">Peroxidase</keyword>
<feature type="binding site" evidence="13">
    <location>
        <position position="253"/>
    </location>
    <ligand>
        <name>Ca(2+)</name>
        <dbReference type="ChEBI" id="CHEBI:29108"/>
        <label>2</label>
    </ligand>
</feature>
<comment type="function">
    <text evidence="15">Removal of H(2)O(2), oxidation of toxic reductants, biosynthesis and degradation of lignin, suberization, auxin catabolism, response to environmental stresses such as wounding, pathogen attack and oxidative stress.</text>
</comment>
<proteinExistence type="inferred from homology"/>
<feature type="binding site" evidence="13">
    <location>
        <position position="258"/>
    </location>
    <ligand>
        <name>Ca(2+)</name>
        <dbReference type="ChEBI" id="CHEBI:29108"/>
        <label>2</label>
    </ligand>
</feature>
<dbReference type="FunFam" id="1.10.420.10:FF:000006">
    <property type="entry name" value="Peroxidase"/>
    <property type="match status" value="1"/>
</dbReference>
<evidence type="ECO:0000256" key="7">
    <source>
        <dbReference type="ARBA" id="ARBA00023002"/>
    </source>
</evidence>
<dbReference type="InterPro" id="IPR010255">
    <property type="entry name" value="Haem_peroxidase_sf"/>
</dbReference>
<dbReference type="GO" id="GO:0020037">
    <property type="term" value="F:heme binding"/>
    <property type="evidence" value="ECO:0007669"/>
    <property type="project" value="UniProtKB-UniRule"/>
</dbReference>
<dbReference type="CDD" id="cd00693">
    <property type="entry name" value="secretory_peroxidase"/>
    <property type="match status" value="1"/>
</dbReference>
<keyword evidence="10" id="KW-0325">Glycoprotein</keyword>
<dbReference type="PRINTS" id="PR00458">
    <property type="entry name" value="PEROXIDASE"/>
</dbReference>
<keyword evidence="5 13" id="KW-0479">Metal-binding</keyword>
<dbReference type="Proteomes" id="UP001418222">
    <property type="component" value="Unassembled WGS sequence"/>
</dbReference>
<feature type="binding site" evidence="13">
    <location>
        <position position="82"/>
    </location>
    <ligand>
        <name>Ca(2+)</name>
        <dbReference type="ChEBI" id="CHEBI:29108"/>
        <label>1</label>
    </ligand>
</feature>
<evidence type="ECO:0000256" key="8">
    <source>
        <dbReference type="ARBA" id="ARBA00023004"/>
    </source>
</evidence>